<keyword evidence="2" id="KW-0472">Membrane</keyword>
<evidence type="ECO:0000313" key="4">
    <source>
        <dbReference type="Proteomes" id="UP000011731"/>
    </source>
</evidence>
<feature type="transmembrane region" description="Helical" evidence="2">
    <location>
        <begin position="370"/>
        <end position="392"/>
    </location>
</feature>
<organism evidence="3 4">
    <name type="scientific">Rhodococcus ruber BKS 20-38</name>
    <dbReference type="NCBI Taxonomy" id="1278076"/>
    <lineage>
        <taxon>Bacteria</taxon>
        <taxon>Bacillati</taxon>
        <taxon>Actinomycetota</taxon>
        <taxon>Actinomycetes</taxon>
        <taxon>Mycobacteriales</taxon>
        <taxon>Nocardiaceae</taxon>
        <taxon>Rhodococcus</taxon>
    </lineage>
</organism>
<dbReference type="AlphaFoldDB" id="M2ZPR6"/>
<dbReference type="Proteomes" id="UP000011731">
    <property type="component" value="Unassembled WGS sequence"/>
</dbReference>
<evidence type="ECO:0000256" key="2">
    <source>
        <dbReference type="SAM" id="Phobius"/>
    </source>
</evidence>
<feature type="compositionally biased region" description="Low complexity" evidence="1">
    <location>
        <begin position="225"/>
        <end position="235"/>
    </location>
</feature>
<protein>
    <submittedName>
        <fullName evidence="3">Uncharacterized protein</fullName>
    </submittedName>
</protein>
<accession>M2ZPR6</accession>
<evidence type="ECO:0000256" key="1">
    <source>
        <dbReference type="SAM" id="MobiDB-lite"/>
    </source>
</evidence>
<keyword evidence="2" id="KW-1133">Transmembrane helix</keyword>
<comment type="caution">
    <text evidence="3">The sequence shown here is derived from an EMBL/GenBank/DDBJ whole genome shotgun (WGS) entry which is preliminary data.</text>
</comment>
<feature type="compositionally biased region" description="Polar residues" evidence="1">
    <location>
        <begin position="111"/>
        <end position="149"/>
    </location>
</feature>
<feature type="compositionally biased region" description="Low complexity" evidence="1">
    <location>
        <begin position="73"/>
        <end position="85"/>
    </location>
</feature>
<feature type="transmembrane region" description="Helical" evidence="2">
    <location>
        <begin position="314"/>
        <end position="332"/>
    </location>
</feature>
<feature type="compositionally biased region" description="Low complexity" evidence="1">
    <location>
        <begin position="93"/>
        <end position="107"/>
    </location>
</feature>
<dbReference type="EMBL" id="AOEX01000057">
    <property type="protein sequence ID" value="EME62344.1"/>
    <property type="molecule type" value="Genomic_DNA"/>
</dbReference>
<name>M2ZPR6_9NOCA</name>
<keyword evidence="2" id="KW-0812">Transmembrane</keyword>
<feature type="compositionally biased region" description="Low complexity" evidence="1">
    <location>
        <begin position="288"/>
        <end position="302"/>
    </location>
</feature>
<feature type="compositionally biased region" description="Basic and acidic residues" evidence="1">
    <location>
        <begin position="163"/>
        <end position="174"/>
    </location>
</feature>
<evidence type="ECO:0000313" key="3">
    <source>
        <dbReference type="EMBL" id="EME62344.1"/>
    </source>
</evidence>
<dbReference type="RefSeq" id="WP_003937545.1">
    <property type="nucleotide sequence ID" value="NZ_AOEX01000057.1"/>
</dbReference>
<feature type="region of interest" description="Disordered" evidence="1">
    <location>
        <begin position="20"/>
        <end position="305"/>
    </location>
</feature>
<reference evidence="3 4" key="1">
    <citation type="journal article" date="2013" name="Genome Announc.">
        <title>Draft Genome Sequence of Rhodococcus ruber Strain BKS 20-38.</title>
        <authorList>
            <person name="Bala M."/>
            <person name="Kumar S."/>
            <person name="Raghava G.P."/>
            <person name="Mayilraj S."/>
        </authorList>
    </citation>
    <scope>NUCLEOTIDE SEQUENCE [LARGE SCALE GENOMIC DNA]</scope>
    <source>
        <strain evidence="3 4">BKS 20-38</strain>
    </source>
</reference>
<dbReference type="PATRIC" id="fig|1278076.4.peg.3577"/>
<keyword evidence="4" id="KW-1185">Reference proteome</keyword>
<gene>
    <name evidence="3" type="ORF">G352_17359</name>
</gene>
<sequence length="395" mass="40886">MTDGNSTDTGQISVAELLARNGQKVNSRAGGRRRRGVSGGISVAELTGEIPVTVPESAQTSKAGVPETEDSETAAPETAVPETAVSEAEDSGVGVPEAAPVVSAPPKAQTPEPSKAQTPEPSKAQTPEPSKAQTPEPSKAQTPEPSKAQTPEPPKAQTPVAAEADRRESRRPEAESSGPETPVPTSLHRPREESAAEPVPPVKVESPTEIIRPAVLPRRARAHAEVAANAPARPADTPEPRLLSGPASDLRGSSDDTADGETETIGKAVAADEQDAEQREKPASRRGAAASAETPAAAEAPSDTGKSRGAIAQWAWLIGEGIVAIVAGALLFKGFEQLWDVLPWVAFALALLVIVGLVAMVRILRRTDDIASQLIALAVGAFVTFGPLLFLLPTG</sequence>
<feature type="transmembrane region" description="Helical" evidence="2">
    <location>
        <begin position="344"/>
        <end position="364"/>
    </location>
</feature>
<proteinExistence type="predicted"/>